<gene>
    <name evidence="3" type="primary">larC</name>
    <name evidence="3" type="ORF">GM418_06875</name>
</gene>
<dbReference type="PANTHER" id="PTHR36566">
    <property type="entry name" value="NICKEL INSERTION PROTEIN-RELATED"/>
    <property type="match status" value="1"/>
</dbReference>
<dbReference type="Pfam" id="PF01969">
    <property type="entry name" value="Ni_insertion"/>
    <property type="match status" value="1"/>
</dbReference>
<dbReference type="AlphaFoldDB" id="A0A6I6JM15"/>
<proteinExistence type="inferred from homology"/>
<dbReference type="GO" id="GO:0016151">
    <property type="term" value="F:nickel cation binding"/>
    <property type="evidence" value="ECO:0007669"/>
    <property type="project" value="UniProtKB-UniRule"/>
</dbReference>
<keyword evidence="4" id="KW-1185">Reference proteome</keyword>
<accession>A0A6I6JM15</accession>
<dbReference type="InterPro" id="IPR002822">
    <property type="entry name" value="Ni_insertion"/>
</dbReference>
<dbReference type="NCBIfam" id="TIGR00299">
    <property type="entry name" value="nickel pincer cofactor biosynthesis protein LarC"/>
    <property type="match status" value="1"/>
</dbReference>
<reference evidence="3 4" key="1">
    <citation type="submission" date="2019-11" db="EMBL/GenBank/DDBJ databases">
        <authorList>
            <person name="Zheng R.K."/>
            <person name="Sun C.M."/>
        </authorList>
    </citation>
    <scope>NUCLEOTIDE SEQUENCE [LARGE SCALE GENOMIC DNA]</scope>
    <source>
        <strain evidence="3 4">WC007</strain>
    </source>
</reference>
<evidence type="ECO:0000256" key="1">
    <source>
        <dbReference type="ARBA" id="ARBA00022596"/>
    </source>
</evidence>
<dbReference type="EMBL" id="CP046401">
    <property type="protein sequence ID" value="QGY43391.1"/>
    <property type="molecule type" value="Genomic_DNA"/>
</dbReference>
<sequence>MQRILYYDCFAGVSGDMNLGALIHLGVDPEYLKSELEKLNIEGFLLEIKEDKRRGISGIKADVVIENPENEKHRHLHHIETLVNDSGLPNRVKTTALNIFKHVAVAEAKVHNIPIQKVHFHEVGALDSIADIVGAAICLDYLKVDKVLSAPVQLGGGTVKCAHGIMPVPAPATAEILKNIPVRTGLVQYEATTPTGAAILAETVDEFTSSINFDIRKTGYGLGTIDTEIPNVLRVFLAEIDEDEDVIQSDATLLECNIDDLSPENYEFVMDLLFDAGASDVWIENIIMKKSRPASKLCVLCAQGDSAKMKAILFSNTSTIGLRETILKKNALPREEKTVTTSLGDVKVKQCFYKGKLVNTKPEFEDCKRLAIENNVSLQSVRELVLKSLEDGSK</sequence>
<dbReference type="Gene3D" id="3.30.70.1380">
    <property type="entry name" value="Transcriptional regulatory protein pf0864 domain like"/>
    <property type="match status" value="1"/>
</dbReference>
<name>A0A6I6JM15_9BACT</name>
<dbReference type="GO" id="GO:0016829">
    <property type="term" value="F:lyase activity"/>
    <property type="evidence" value="ECO:0007669"/>
    <property type="project" value="UniProtKB-UniRule"/>
</dbReference>
<protein>
    <recommendedName>
        <fullName evidence="2">Putative nickel insertion protein</fullName>
    </recommendedName>
</protein>
<dbReference type="Gene3D" id="3.10.20.300">
    <property type="entry name" value="mk0293 like domain"/>
    <property type="match status" value="1"/>
</dbReference>
<dbReference type="Proteomes" id="UP000428260">
    <property type="component" value="Chromosome"/>
</dbReference>
<comment type="similarity">
    <text evidence="2">Belongs to the LarC family.</text>
</comment>
<organism evidence="3 4">
    <name type="scientific">Maribellus comscasis</name>
    <dbReference type="NCBI Taxonomy" id="2681766"/>
    <lineage>
        <taxon>Bacteria</taxon>
        <taxon>Pseudomonadati</taxon>
        <taxon>Bacteroidota</taxon>
        <taxon>Bacteroidia</taxon>
        <taxon>Marinilabiliales</taxon>
        <taxon>Prolixibacteraceae</taxon>
        <taxon>Maribellus</taxon>
    </lineage>
</organism>
<evidence type="ECO:0000313" key="3">
    <source>
        <dbReference type="EMBL" id="QGY43391.1"/>
    </source>
</evidence>
<dbReference type="HAMAP" id="MF_01074">
    <property type="entry name" value="LarC"/>
    <property type="match status" value="1"/>
</dbReference>
<keyword evidence="1 2" id="KW-0533">Nickel</keyword>
<keyword evidence="2" id="KW-0456">Lyase</keyword>
<dbReference type="KEGG" id="mcos:GM418_06875"/>
<evidence type="ECO:0000313" key="4">
    <source>
        <dbReference type="Proteomes" id="UP000428260"/>
    </source>
</evidence>
<dbReference type="PANTHER" id="PTHR36566:SF1">
    <property type="entry name" value="PYRIDINIUM-3,5-BISTHIOCARBOXYLIC ACID MONONUCLEOTIDE NICKEL INSERTION PROTEIN"/>
    <property type="match status" value="1"/>
</dbReference>
<evidence type="ECO:0000256" key="2">
    <source>
        <dbReference type="HAMAP-Rule" id="MF_01074"/>
    </source>
</evidence>
<dbReference type="RefSeq" id="WP_158864471.1">
    <property type="nucleotide sequence ID" value="NZ_CP046401.1"/>
</dbReference>